<evidence type="ECO:0000313" key="2">
    <source>
        <dbReference type="Proteomes" id="UP000217564"/>
    </source>
</evidence>
<dbReference type="EMBL" id="NRGP01000012">
    <property type="protein sequence ID" value="PCC46802.1"/>
    <property type="molecule type" value="Genomic_DNA"/>
</dbReference>
<dbReference type="AlphaFoldDB" id="A0A2A3Z460"/>
<dbReference type="Pfam" id="PF14281">
    <property type="entry name" value="PDDEXK_4"/>
    <property type="match status" value="1"/>
</dbReference>
<dbReference type="Proteomes" id="UP000217564">
    <property type="component" value="Unassembled WGS sequence"/>
</dbReference>
<comment type="caution">
    <text evidence="1">The sequence shown here is derived from an EMBL/GenBank/DDBJ whole genome shotgun (WGS) entry which is preliminary data.</text>
</comment>
<sequence>MAIRPSDMNNFVTALLPSLSQSLAEQFNIFRVMHHGTHEKQLSNVFVWLLDADATHEFGDKVQRAFLSRVN</sequence>
<evidence type="ECO:0000313" key="1">
    <source>
        <dbReference type="EMBL" id="PCC46802.1"/>
    </source>
</evidence>
<gene>
    <name evidence="1" type="ORF">CIK64_08030</name>
</gene>
<accession>A0A2A3Z460</accession>
<reference evidence="1 2" key="1">
    <citation type="journal article" date="2017" name="Elife">
        <title>Extensive horizontal gene transfer in cheese-associated bacteria.</title>
        <authorList>
            <person name="Bonham K.S."/>
            <person name="Wolfe B.E."/>
            <person name="Dutton R.J."/>
        </authorList>
    </citation>
    <scope>NUCLEOTIDE SEQUENCE [LARGE SCALE GENOMIC DNA]</scope>
    <source>
        <strain evidence="1 2">947_7</strain>
    </source>
</reference>
<protein>
    <submittedName>
        <fullName evidence="1">Uncharacterized protein</fullName>
    </submittedName>
</protein>
<proteinExistence type="predicted"/>
<organism evidence="1 2">
    <name type="scientific">Brevibacterium aurantiacum</name>
    <dbReference type="NCBI Taxonomy" id="273384"/>
    <lineage>
        <taxon>Bacteria</taxon>
        <taxon>Bacillati</taxon>
        <taxon>Actinomycetota</taxon>
        <taxon>Actinomycetes</taxon>
        <taxon>Micrococcales</taxon>
        <taxon>Brevibacteriaceae</taxon>
        <taxon>Brevibacterium</taxon>
    </lineage>
</organism>
<name>A0A2A3Z460_BREAU</name>
<dbReference type="InterPro" id="IPR029470">
    <property type="entry name" value="PDDEXK_4"/>
</dbReference>